<dbReference type="AlphaFoldDB" id="A0ABD3C7R3"/>
<dbReference type="InterPro" id="IPR045150">
    <property type="entry name" value="CYB561D1/2"/>
</dbReference>
<dbReference type="SMART" id="SM00665">
    <property type="entry name" value="B561"/>
    <property type="match status" value="1"/>
</dbReference>
<feature type="domain" description="Cytochrome b561" evidence="13">
    <location>
        <begin position="4"/>
        <end position="258"/>
    </location>
</feature>
<keyword evidence="8 11" id="KW-1133">Transmembrane helix</keyword>
<keyword evidence="7" id="KW-0249">Electron transport</keyword>
<dbReference type="Gene3D" id="1.20.120.1770">
    <property type="match status" value="2"/>
</dbReference>
<protein>
    <recommendedName>
        <fullName evidence="13">Cytochrome b561 domain-containing protein</fullName>
    </recommendedName>
</protein>
<feature type="chain" id="PRO_5044861620" description="Cytochrome b561 domain-containing protein" evidence="12">
    <location>
        <begin position="22"/>
        <end position="311"/>
    </location>
</feature>
<dbReference type="PANTHER" id="PTHR15422:SF24">
    <property type="entry name" value="DOMON RELATED DOMAIN-CONTAINING PROTEIN"/>
    <property type="match status" value="1"/>
</dbReference>
<feature type="transmembrane region" description="Helical" evidence="11">
    <location>
        <begin position="89"/>
        <end position="108"/>
    </location>
</feature>
<evidence type="ECO:0000256" key="3">
    <source>
        <dbReference type="ARBA" id="ARBA00022448"/>
    </source>
</evidence>
<evidence type="ECO:0000313" key="15">
    <source>
        <dbReference type="Proteomes" id="UP001632038"/>
    </source>
</evidence>
<dbReference type="EMBL" id="JAVIJP010000053">
    <property type="protein sequence ID" value="KAL3624812.1"/>
    <property type="molecule type" value="Genomic_DNA"/>
</dbReference>
<dbReference type="PANTHER" id="PTHR15422">
    <property type="entry name" value="OS05G0565100 PROTEIN"/>
    <property type="match status" value="1"/>
</dbReference>
<evidence type="ECO:0000259" key="13">
    <source>
        <dbReference type="PROSITE" id="PS50939"/>
    </source>
</evidence>
<comment type="subcellular location">
    <subcellularLocation>
        <location evidence="2">Membrane</location>
        <topology evidence="2">Multi-pass membrane protein</topology>
    </subcellularLocation>
</comment>
<accession>A0ABD3C7R3</accession>
<feature type="transmembrane region" description="Helical" evidence="11">
    <location>
        <begin position="195"/>
        <end position="219"/>
    </location>
</feature>
<dbReference type="PROSITE" id="PS50939">
    <property type="entry name" value="CYTOCHROME_B561"/>
    <property type="match status" value="1"/>
</dbReference>
<name>A0ABD3C7R3_9LAMI</name>
<comment type="cofactor">
    <cofactor evidence="1">
        <name>heme b</name>
        <dbReference type="ChEBI" id="CHEBI:60344"/>
    </cofactor>
</comment>
<evidence type="ECO:0000256" key="2">
    <source>
        <dbReference type="ARBA" id="ARBA00004141"/>
    </source>
</evidence>
<dbReference type="GO" id="GO:0046872">
    <property type="term" value="F:metal ion binding"/>
    <property type="evidence" value="ECO:0007669"/>
    <property type="project" value="UniProtKB-KW"/>
</dbReference>
<evidence type="ECO:0000256" key="5">
    <source>
        <dbReference type="ARBA" id="ARBA00022692"/>
    </source>
</evidence>
<feature type="signal peptide" evidence="12">
    <location>
        <begin position="1"/>
        <end position="21"/>
    </location>
</feature>
<organism evidence="14 15">
    <name type="scientific">Castilleja foliolosa</name>
    <dbReference type="NCBI Taxonomy" id="1961234"/>
    <lineage>
        <taxon>Eukaryota</taxon>
        <taxon>Viridiplantae</taxon>
        <taxon>Streptophyta</taxon>
        <taxon>Embryophyta</taxon>
        <taxon>Tracheophyta</taxon>
        <taxon>Spermatophyta</taxon>
        <taxon>Magnoliopsida</taxon>
        <taxon>eudicotyledons</taxon>
        <taxon>Gunneridae</taxon>
        <taxon>Pentapetalae</taxon>
        <taxon>asterids</taxon>
        <taxon>lamiids</taxon>
        <taxon>Lamiales</taxon>
        <taxon>Orobanchaceae</taxon>
        <taxon>Pedicularideae</taxon>
        <taxon>Castillejinae</taxon>
        <taxon>Castilleja</taxon>
    </lineage>
</organism>
<evidence type="ECO:0000256" key="6">
    <source>
        <dbReference type="ARBA" id="ARBA00022723"/>
    </source>
</evidence>
<evidence type="ECO:0000256" key="7">
    <source>
        <dbReference type="ARBA" id="ARBA00022982"/>
    </source>
</evidence>
<proteinExistence type="predicted"/>
<keyword evidence="6" id="KW-0479">Metal-binding</keyword>
<keyword evidence="3" id="KW-0813">Transport</keyword>
<dbReference type="InterPro" id="IPR006593">
    <property type="entry name" value="Cyt_b561/ferric_Rdtase_TM"/>
</dbReference>
<evidence type="ECO:0000256" key="9">
    <source>
        <dbReference type="ARBA" id="ARBA00023004"/>
    </source>
</evidence>
<evidence type="ECO:0000256" key="10">
    <source>
        <dbReference type="ARBA" id="ARBA00023136"/>
    </source>
</evidence>
<evidence type="ECO:0000256" key="1">
    <source>
        <dbReference type="ARBA" id="ARBA00001970"/>
    </source>
</evidence>
<evidence type="ECO:0000256" key="4">
    <source>
        <dbReference type="ARBA" id="ARBA00022617"/>
    </source>
</evidence>
<evidence type="ECO:0000256" key="11">
    <source>
        <dbReference type="SAM" id="Phobius"/>
    </source>
</evidence>
<feature type="transmembrane region" description="Helical" evidence="11">
    <location>
        <begin position="165"/>
        <end position="183"/>
    </location>
</feature>
<dbReference type="GO" id="GO:0016020">
    <property type="term" value="C:membrane"/>
    <property type="evidence" value="ECO:0007669"/>
    <property type="project" value="UniProtKB-SubCell"/>
</dbReference>
<keyword evidence="4" id="KW-0349">Heme</keyword>
<evidence type="ECO:0000256" key="8">
    <source>
        <dbReference type="ARBA" id="ARBA00022989"/>
    </source>
</evidence>
<evidence type="ECO:0000256" key="12">
    <source>
        <dbReference type="SAM" id="SignalP"/>
    </source>
</evidence>
<reference evidence="15" key="1">
    <citation type="journal article" date="2024" name="IScience">
        <title>Strigolactones Initiate the Formation of Haustorium-like Structures in Castilleja.</title>
        <authorList>
            <person name="Buerger M."/>
            <person name="Peterson D."/>
            <person name="Chory J."/>
        </authorList>
    </citation>
    <scope>NUCLEOTIDE SEQUENCE [LARGE SCALE GENOMIC DNA]</scope>
</reference>
<feature type="transmembrane region" description="Helical" evidence="11">
    <location>
        <begin position="231"/>
        <end position="250"/>
    </location>
</feature>
<feature type="transmembrane region" description="Helical" evidence="11">
    <location>
        <begin position="134"/>
        <end position="153"/>
    </location>
</feature>
<comment type="caution">
    <text evidence="14">The sequence shown here is derived from an EMBL/GenBank/DDBJ whole genome shotgun (WGS) entry which is preliminary data.</text>
</comment>
<gene>
    <name evidence="14" type="ORF">CASFOL_031480</name>
</gene>
<keyword evidence="9" id="KW-0408">Iron</keyword>
<keyword evidence="10 11" id="KW-0472">Membrane</keyword>
<dbReference type="Proteomes" id="UP001632038">
    <property type="component" value="Unassembled WGS sequence"/>
</dbReference>
<keyword evidence="5 11" id="KW-0812">Transmembrane</keyword>
<feature type="transmembrane region" description="Helical" evidence="11">
    <location>
        <begin position="56"/>
        <end position="77"/>
    </location>
</feature>
<dbReference type="CDD" id="cd08760">
    <property type="entry name" value="Cyt_b561_FRRS1_like"/>
    <property type="match status" value="1"/>
</dbReference>
<keyword evidence="12" id="KW-0732">Signal</keyword>
<sequence length="311" mass="35225">MSPVSNLCGLALLFLVDFAESSFNEQNEAEIHHNSSNSQIHQVISERALDIQVHGVLLWASMGFLMPVGILAMRISSCTKDLHPSSHKFLFYIHAISQFLPGSILRILGSMRNQEYYIYLKKLERHTSGGPKQMLVQLVLSVIIITIGAILSIRNFENAFKNAHQRIGLALYGAIYLQIGIGFKRPKRGSRFRRTWYFLHWLQGTTICLVGILNIYTGLQAYHKRTSKSTTLWSVVFTAQVSFMVIIYLLQEKWEYIFKQGVIAADNDINSSAAELESQTKEGLDEPSRKSNALGSYFSRTNALNKLFQLT</sequence>
<evidence type="ECO:0000313" key="14">
    <source>
        <dbReference type="EMBL" id="KAL3624812.1"/>
    </source>
</evidence>
<keyword evidence="15" id="KW-1185">Reference proteome</keyword>